<feature type="compositionally biased region" description="Acidic residues" evidence="1">
    <location>
        <begin position="84"/>
        <end position="94"/>
    </location>
</feature>
<keyword evidence="3" id="KW-1185">Reference proteome</keyword>
<accession>A0A5B7K8N1</accession>
<evidence type="ECO:0000313" key="3">
    <source>
        <dbReference type="Proteomes" id="UP000324222"/>
    </source>
</evidence>
<dbReference type="EMBL" id="VSRR010152927">
    <property type="protein sequence ID" value="MPD06772.1"/>
    <property type="molecule type" value="Genomic_DNA"/>
</dbReference>
<feature type="region of interest" description="Disordered" evidence="1">
    <location>
        <begin position="33"/>
        <end position="94"/>
    </location>
</feature>
<sequence>MFCNVPGWQVILTHHSRLTEVLDGLLPNAIPDADFGEEDAEAAEGLLGSSSNTTPLSTPSPATEASELGALEDDIEARKRMGELEGEDGEEGEGEAMRRLHRIFNAVPSVQLPKVRVVTSTQPQPVSMFLVLEVRNKVIDY</sequence>
<dbReference type="OrthoDB" id="16754at2759"/>
<dbReference type="AlphaFoldDB" id="A0A5B7K8N1"/>
<dbReference type="Proteomes" id="UP000324222">
    <property type="component" value="Unassembled WGS sequence"/>
</dbReference>
<organism evidence="2 3">
    <name type="scientific">Portunus trituberculatus</name>
    <name type="common">Swimming crab</name>
    <name type="synonym">Neptunus trituberculatus</name>
    <dbReference type="NCBI Taxonomy" id="210409"/>
    <lineage>
        <taxon>Eukaryota</taxon>
        <taxon>Metazoa</taxon>
        <taxon>Ecdysozoa</taxon>
        <taxon>Arthropoda</taxon>
        <taxon>Crustacea</taxon>
        <taxon>Multicrustacea</taxon>
        <taxon>Malacostraca</taxon>
        <taxon>Eumalacostraca</taxon>
        <taxon>Eucarida</taxon>
        <taxon>Decapoda</taxon>
        <taxon>Pleocyemata</taxon>
        <taxon>Brachyura</taxon>
        <taxon>Eubrachyura</taxon>
        <taxon>Portunoidea</taxon>
        <taxon>Portunidae</taxon>
        <taxon>Portuninae</taxon>
        <taxon>Portunus</taxon>
    </lineage>
</organism>
<feature type="compositionally biased region" description="Low complexity" evidence="1">
    <location>
        <begin position="43"/>
        <end position="61"/>
    </location>
</feature>
<evidence type="ECO:0000256" key="1">
    <source>
        <dbReference type="SAM" id="MobiDB-lite"/>
    </source>
</evidence>
<name>A0A5B7K8N1_PORTR</name>
<reference evidence="2 3" key="1">
    <citation type="submission" date="2019-05" db="EMBL/GenBank/DDBJ databases">
        <title>Another draft genome of Portunus trituberculatus and its Hox gene families provides insights of decapod evolution.</title>
        <authorList>
            <person name="Jeong J.-H."/>
            <person name="Song I."/>
            <person name="Kim S."/>
            <person name="Choi T."/>
            <person name="Kim D."/>
            <person name="Ryu S."/>
            <person name="Kim W."/>
        </authorList>
    </citation>
    <scope>NUCLEOTIDE SEQUENCE [LARGE SCALE GENOMIC DNA]</scope>
    <source>
        <tissue evidence="2">Muscle</tissue>
    </source>
</reference>
<evidence type="ECO:0000313" key="2">
    <source>
        <dbReference type="EMBL" id="MPD06772.1"/>
    </source>
</evidence>
<gene>
    <name evidence="2" type="ORF">E2C01_102600</name>
</gene>
<protein>
    <submittedName>
        <fullName evidence="2">Uncharacterized protein</fullName>
    </submittedName>
</protein>
<proteinExistence type="predicted"/>
<comment type="caution">
    <text evidence="2">The sequence shown here is derived from an EMBL/GenBank/DDBJ whole genome shotgun (WGS) entry which is preliminary data.</text>
</comment>